<evidence type="ECO:0000313" key="11">
    <source>
        <dbReference type="Proteomes" id="UP000694865"/>
    </source>
</evidence>
<comment type="subcellular location">
    <subcellularLocation>
        <location evidence="1">Membrane</location>
        <topology evidence="1">Single-pass type II membrane protein</topology>
    </subcellularLocation>
</comment>
<comment type="similarity">
    <text evidence="10">Belongs to the glycosyltransferase 14 family.</text>
</comment>
<keyword evidence="11" id="KW-1185">Reference proteome</keyword>
<keyword evidence="7" id="KW-1133">Transmembrane helix</keyword>
<evidence type="ECO:0000256" key="4">
    <source>
        <dbReference type="ARBA" id="ARBA00022679"/>
    </source>
</evidence>
<dbReference type="PANTHER" id="PTHR19297">
    <property type="entry name" value="GLYCOSYLTRANSFERASE 14 FAMILY MEMBER"/>
    <property type="match status" value="1"/>
</dbReference>
<dbReference type="Pfam" id="PF02485">
    <property type="entry name" value="Branch"/>
    <property type="match status" value="1"/>
</dbReference>
<keyword evidence="9" id="KW-0325">Glycoprotein</keyword>
<dbReference type="Proteomes" id="UP000694865">
    <property type="component" value="Unplaced"/>
</dbReference>
<evidence type="ECO:0000256" key="8">
    <source>
        <dbReference type="ARBA" id="ARBA00023136"/>
    </source>
</evidence>
<organism evidence="11 12">
    <name type="scientific">Saccoglossus kowalevskii</name>
    <name type="common">Acorn worm</name>
    <dbReference type="NCBI Taxonomy" id="10224"/>
    <lineage>
        <taxon>Eukaryota</taxon>
        <taxon>Metazoa</taxon>
        <taxon>Hemichordata</taxon>
        <taxon>Enteropneusta</taxon>
        <taxon>Harrimaniidae</taxon>
        <taxon>Saccoglossus</taxon>
    </lineage>
</organism>
<evidence type="ECO:0000256" key="10">
    <source>
        <dbReference type="ARBA" id="ARBA00038150"/>
    </source>
</evidence>
<keyword evidence="5" id="KW-0812">Transmembrane</keyword>
<evidence type="ECO:0000256" key="3">
    <source>
        <dbReference type="ARBA" id="ARBA00022676"/>
    </source>
</evidence>
<evidence type="ECO:0000256" key="1">
    <source>
        <dbReference type="ARBA" id="ARBA00004606"/>
    </source>
</evidence>
<keyword evidence="6" id="KW-0735">Signal-anchor</keyword>
<evidence type="ECO:0000256" key="9">
    <source>
        <dbReference type="ARBA" id="ARBA00023180"/>
    </source>
</evidence>
<evidence type="ECO:0000256" key="5">
    <source>
        <dbReference type="ARBA" id="ARBA00022692"/>
    </source>
</evidence>
<sequence>MCSVSNFANCVGDEGGIHVARMKNKHDSKDKSKTSFFLPPRRPNLNETEADKTCRGAMTREMWDRTPKALQFKKRLQQEQIPDVKFGELTKNCREFRDNHGYFRGLVNKQEKEFPLAFSILVYRSVAQMEQLLRTIYRPHNIYCIHVDAKSDLDIHNAVQSITNCFGNVFVVPRPSKVSWCSAQVLVAERMCMKELLEREHGWKYLINLSELDFPLKTNFEIVQILKVFEGMNDIASFRDNNFAFRQEYAFKQTKEHVETSDIRKRSPPRNLTIYKGEPNYSLSRNFVQFVQSSEISHQLFDWLSDTSCPDEHFYQTLNRLSEAPGGFNHNAMAISRAKIWHNSAFCLGKMVNDVCIFGAGDLPWLIKQPHLFASKFDIEYDPLPSYCIERYLKTKSLYPRVFNLHVYRRFASKRLIDSTSFKWTTDGAF</sequence>
<keyword evidence="3" id="KW-0328">Glycosyltransferase</keyword>
<keyword evidence="4" id="KW-0808">Transferase</keyword>
<dbReference type="GeneID" id="100375708"/>
<accession>A0ABM0GL49</accession>
<protein>
    <submittedName>
        <fullName evidence="12">Beta-1,3-galactosyl-O-glycosyl-glycoprotein beta-1,6-N-acetylglucosaminyltransferase 3-like</fullName>
    </submittedName>
</protein>
<evidence type="ECO:0000313" key="12">
    <source>
        <dbReference type="RefSeq" id="XP_002732311.1"/>
    </source>
</evidence>
<proteinExistence type="inferred from homology"/>
<keyword evidence="8" id="KW-0472">Membrane</keyword>
<dbReference type="PANTHER" id="PTHR19297:SF191">
    <property type="entry name" value="PROTEIN XYLOSYLTRANSFERASE"/>
    <property type="match status" value="1"/>
</dbReference>
<evidence type="ECO:0000256" key="2">
    <source>
        <dbReference type="ARBA" id="ARBA00004922"/>
    </source>
</evidence>
<evidence type="ECO:0000256" key="6">
    <source>
        <dbReference type="ARBA" id="ARBA00022968"/>
    </source>
</evidence>
<reference evidence="12" key="1">
    <citation type="submission" date="2025-08" db="UniProtKB">
        <authorList>
            <consortium name="RefSeq"/>
        </authorList>
    </citation>
    <scope>IDENTIFICATION</scope>
    <source>
        <tissue evidence="12">Testes</tissue>
    </source>
</reference>
<comment type="pathway">
    <text evidence="2">Protein modification; protein glycosylation.</text>
</comment>
<evidence type="ECO:0000256" key="7">
    <source>
        <dbReference type="ARBA" id="ARBA00022989"/>
    </source>
</evidence>
<gene>
    <name evidence="12" type="primary">LOC100375708</name>
</gene>
<name>A0ABM0GL49_SACKO</name>
<dbReference type="InterPro" id="IPR003406">
    <property type="entry name" value="Glyco_trans_14"/>
</dbReference>
<dbReference type="RefSeq" id="XP_002732311.1">
    <property type="nucleotide sequence ID" value="XM_002732265.1"/>
</dbReference>